<evidence type="ECO:0000256" key="1">
    <source>
        <dbReference type="ARBA" id="ARBA00005234"/>
    </source>
</evidence>
<dbReference type="InterPro" id="IPR038765">
    <property type="entry name" value="Papain-like_cys_pep_sf"/>
</dbReference>
<dbReference type="InterPro" id="IPR003653">
    <property type="entry name" value="Peptidase_C48_C"/>
</dbReference>
<comment type="similarity">
    <text evidence="1">Belongs to the peptidase C48 family.</text>
</comment>
<keyword evidence="2" id="KW-0645">Protease</keyword>
<protein>
    <recommendedName>
        <fullName evidence="4">Ubiquitin-like protease family profile domain-containing protein</fullName>
    </recommendedName>
</protein>
<proteinExistence type="inferred from homology"/>
<evidence type="ECO:0000313" key="6">
    <source>
        <dbReference type="Proteomes" id="UP001259832"/>
    </source>
</evidence>
<dbReference type="EMBL" id="JASMQC010000035">
    <property type="protein sequence ID" value="KAK1931172.1"/>
    <property type="molecule type" value="Genomic_DNA"/>
</dbReference>
<gene>
    <name evidence="5" type="ORF">P3T76_013361</name>
</gene>
<dbReference type="Proteomes" id="UP001259832">
    <property type="component" value="Unassembled WGS sequence"/>
</dbReference>
<evidence type="ECO:0000256" key="2">
    <source>
        <dbReference type="ARBA" id="ARBA00022670"/>
    </source>
</evidence>
<evidence type="ECO:0000256" key="3">
    <source>
        <dbReference type="ARBA" id="ARBA00022801"/>
    </source>
</evidence>
<dbReference type="Gene3D" id="3.40.395.10">
    <property type="entry name" value="Adenoviral Proteinase, Chain A"/>
    <property type="match status" value="1"/>
</dbReference>
<feature type="domain" description="Ubiquitin-like protease family profile" evidence="4">
    <location>
        <begin position="1"/>
        <end position="167"/>
    </location>
</feature>
<keyword evidence="6" id="KW-1185">Reference proteome</keyword>
<dbReference type="GO" id="GO:0006508">
    <property type="term" value="P:proteolysis"/>
    <property type="evidence" value="ECO:0007669"/>
    <property type="project" value="UniProtKB-KW"/>
</dbReference>
<dbReference type="PROSITE" id="PS50600">
    <property type="entry name" value="ULP_PROTEASE"/>
    <property type="match status" value="1"/>
</dbReference>
<dbReference type="AlphaFoldDB" id="A0AAD9G386"/>
<sequence length="167" mass="19529">MRDFASRLETLHRYHEVDSPFGSIATHELGWFRREEWLQDASFKRIMGYLMLVAENAHNMLIGAVNPMYPHFSELAAQKEVVASSGAFLSENKLELMPMWSVSHWCASVFDFRDNTCHMFDPMQKKENYEDMQSKIIELLPMKARQLSFRRIKSPKQEDISNCGLFC</sequence>
<keyword evidence="3" id="KW-0378">Hydrolase</keyword>
<name>A0AAD9G386_9STRA</name>
<evidence type="ECO:0000259" key="4">
    <source>
        <dbReference type="PROSITE" id="PS50600"/>
    </source>
</evidence>
<evidence type="ECO:0000313" key="5">
    <source>
        <dbReference type="EMBL" id="KAK1931172.1"/>
    </source>
</evidence>
<comment type="caution">
    <text evidence="5">The sequence shown here is derived from an EMBL/GenBank/DDBJ whole genome shotgun (WGS) entry which is preliminary data.</text>
</comment>
<organism evidence="5 6">
    <name type="scientific">Phytophthora citrophthora</name>
    <dbReference type="NCBI Taxonomy" id="4793"/>
    <lineage>
        <taxon>Eukaryota</taxon>
        <taxon>Sar</taxon>
        <taxon>Stramenopiles</taxon>
        <taxon>Oomycota</taxon>
        <taxon>Peronosporomycetes</taxon>
        <taxon>Peronosporales</taxon>
        <taxon>Peronosporaceae</taxon>
        <taxon>Phytophthora</taxon>
    </lineage>
</organism>
<dbReference type="SUPFAM" id="SSF54001">
    <property type="entry name" value="Cysteine proteinases"/>
    <property type="match status" value="1"/>
</dbReference>
<accession>A0AAD9G386</accession>
<dbReference type="GO" id="GO:0008234">
    <property type="term" value="F:cysteine-type peptidase activity"/>
    <property type="evidence" value="ECO:0007669"/>
    <property type="project" value="InterPro"/>
</dbReference>
<reference evidence="5" key="1">
    <citation type="submission" date="2023-08" db="EMBL/GenBank/DDBJ databases">
        <title>Reference Genome Resource for the Citrus Pathogen Phytophthora citrophthora.</title>
        <authorList>
            <person name="Moller H."/>
            <person name="Coetzee B."/>
            <person name="Rose L.J."/>
            <person name="Van Niekerk J.M."/>
        </authorList>
    </citation>
    <scope>NUCLEOTIDE SEQUENCE</scope>
    <source>
        <strain evidence="5">STE-U-9442</strain>
    </source>
</reference>